<dbReference type="Proteomes" id="UP000759537">
    <property type="component" value="Unassembled WGS sequence"/>
</dbReference>
<dbReference type="AlphaFoldDB" id="A0A9P5N618"/>
<dbReference type="CDD" id="cd18008">
    <property type="entry name" value="DEXDc_SHPRH-like"/>
    <property type="match status" value="1"/>
</dbReference>
<evidence type="ECO:0000313" key="9">
    <source>
        <dbReference type="Proteomes" id="UP000759537"/>
    </source>
</evidence>
<organism evidence="8 9">
    <name type="scientific">Russula ochroleuca</name>
    <dbReference type="NCBI Taxonomy" id="152965"/>
    <lineage>
        <taxon>Eukaryota</taxon>
        <taxon>Fungi</taxon>
        <taxon>Dikarya</taxon>
        <taxon>Basidiomycota</taxon>
        <taxon>Agaricomycotina</taxon>
        <taxon>Agaricomycetes</taxon>
        <taxon>Russulales</taxon>
        <taxon>Russulaceae</taxon>
        <taxon>Russula</taxon>
    </lineage>
</organism>
<reference evidence="8" key="1">
    <citation type="submission" date="2019-10" db="EMBL/GenBank/DDBJ databases">
        <authorList>
            <consortium name="DOE Joint Genome Institute"/>
            <person name="Kuo A."/>
            <person name="Miyauchi S."/>
            <person name="Kiss E."/>
            <person name="Drula E."/>
            <person name="Kohler A."/>
            <person name="Sanchez-Garcia M."/>
            <person name="Andreopoulos B."/>
            <person name="Barry K.W."/>
            <person name="Bonito G."/>
            <person name="Buee M."/>
            <person name="Carver A."/>
            <person name="Chen C."/>
            <person name="Cichocki N."/>
            <person name="Clum A."/>
            <person name="Culley D."/>
            <person name="Crous P.W."/>
            <person name="Fauchery L."/>
            <person name="Girlanda M."/>
            <person name="Hayes R."/>
            <person name="Keri Z."/>
            <person name="LaButti K."/>
            <person name="Lipzen A."/>
            <person name="Lombard V."/>
            <person name="Magnuson J."/>
            <person name="Maillard F."/>
            <person name="Morin E."/>
            <person name="Murat C."/>
            <person name="Nolan M."/>
            <person name="Ohm R."/>
            <person name="Pangilinan J."/>
            <person name="Pereira M."/>
            <person name="Perotto S."/>
            <person name="Peter M."/>
            <person name="Riley R."/>
            <person name="Sitrit Y."/>
            <person name="Stielow B."/>
            <person name="Szollosi G."/>
            <person name="Zifcakova L."/>
            <person name="Stursova M."/>
            <person name="Spatafora J.W."/>
            <person name="Tedersoo L."/>
            <person name="Vaario L.-M."/>
            <person name="Yamada A."/>
            <person name="Yan M."/>
            <person name="Wang P."/>
            <person name="Xu J."/>
            <person name="Bruns T."/>
            <person name="Baldrian P."/>
            <person name="Vilgalys R."/>
            <person name="Henrissat B."/>
            <person name="Grigoriev I.V."/>
            <person name="Hibbett D."/>
            <person name="Nagy L.G."/>
            <person name="Martin F.M."/>
        </authorList>
    </citation>
    <scope>NUCLEOTIDE SEQUENCE</scope>
    <source>
        <strain evidence="8">Prilba</strain>
    </source>
</reference>
<evidence type="ECO:0000256" key="1">
    <source>
        <dbReference type="ARBA" id="ARBA00007025"/>
    </source>
</evidence>
<dbReference type="Gene3D" id="3.40.50.300">
    <property type="entry name" value="P-loop containing nucleotide triphosphate hydrolases"/>
    <property type="match status" value="1"/>
</dbReference>
<dbReference type="SUPFAM" id="SSF52540">
    <property type="entry name" value="P-loop containing nucleoside triphosphate hydrolases"/>
    <property type="match status" value="2"/>
</dbReference>
<dbReference type="OrthoDB" id="423559at2759"/>
<evidence type="ECO:0000259" key="7">
    <source>
        <dbReference type="PROSITE" id="PS51194"/>
    </source>
</evidence>
<evidence type="ECO:0000256" key="5">
    <source>
        <dbReference type="SAM" id="MobiDB-lite"/>
    </source>
</evidence>
<evidence type="ECO:0000256" key="4">
    <source>
        <dbReference type="ARBA" id="ARBA00022840"/>
    </source>
</evidence>
<dbReference type="Gene3D" id="3.30.40.10">
    <property type="entry name" value="Zinc/RING finger domain, C3HC4 (zinc finger)"/>
    <property type="match status" value="1"/>
</dbReference>
<feature type="compositionally biased region" description="Basic and acidic residues" evidence="5">
    <location>
        <begin position="624"/>
        <end position="635"/>
    </location>
</feature>
<dbReference type="InterPro" id="IPR000330">
    <property type="entry name" value="SNF2_N"/>
</dbReference>
<dbReference type="InterPro" id="IPR049730">
    <property type="entry name" value="SNF2/RAD54-like_C"/>
</dbReference>
<sequence length="856" mass="96719">MMLKALRLVDMAKSNGTLADFVSKSIDNLGQDMHVKDGMKYLGLRDAKDTLPGMEVRLIPHQIIGVSWMLKQEKETKYRGGIMADEMGLGKTVQMIATMAMNMPGPDENNRTTLVVVPAALLQQWKEELESKSNNLFSVHIHHGKTKLKSLSALREKDVIITTYQTLCLDFVVKDPHVEPEDEARYLAEHGGLLARLKWYRVVLDEAQFIRNRATRASKVVAQLRAKFRWMLTGTPVTNTLADLYGLIRFGHFRPWNDWQSFHEHIAKIQGQNAPLASSRAQGILKPILLRRTKDSTLEGKPLLTLPPKSIELEILQFSTEEREIYDDFEKQAKIRVNRFIREGTIIQNHSAVLAMILRLRQLCCHPNLILSQADEDDEPTLLVSGEGEDELGCARRVMGSEWVANLKRRALARAREIEHDFTNGGDEENTTCPVCYEVYENNGRILKCGHEVCAGELDCRTFLPNLLYSFWGVTDCLEDMRRARSIKRENEGENPYLSFPAWKEQFEEAAAKDFRPCPVCKTMNDISPNAIFLSSAFEPTHEELRIFARSEKDCSHPAQDRKTLFSVPSTSTPKVAHHWPAPPAEIIEGGLDDMPYFSPILARTKKEEKHCRTSAFFDDSSDDDNKSGKVKSEMCRVPSSSSQQRKPPVSNKEIKKPSQRTVATWCRGDDDMEPSAKMLALIEQLRIAENAGDKTIVFSQWTSMLDLVETLLVRHGIQSLRYDGKLRSEARDAALVAFREKGGLRLILISTRCGGVGLNLTTANRVVNMDLSWNYATESQAYDRVHRPGQEKDVFVKRLVVKNTIEERMLRLQDVKKGLADAALGEGAGGKLQRLSVKEIKTLFGMSSSHKHTSS</sequence>
<gene>
    <name evidence="8" type="ORF">DFH94DRAFT_705660</name>
</gene>
<reference evidence="8" key="2">
    <citation type="journal article" date="2020" name="Nat. Commun.">
        <title>Large-scale genome sequencing of mycorrhizal fungi provides insights into the early evolution of symbiotic traits.</title>
        <authorList>
            <person name="Miyauchi S."/>
            <person name="Kiss E."/>
            <person name="Kuo A."/>
            <person name="Drula E."/>
            <person name="Kohler A."/>
            <person name="Sanchez-Garcia M."/>
            <person name="Morin E."/>
            <person name="Andreopoulos B."/>
            <person name="Barry K.W."/>
            <person name="Bonito G."/>
            <person name="Buee M."/>
            <person name="Carver A."/>
            <person name="Chen C."/>
            <person name="Cichocki N."/>
            <person name="Clum A."/>
            <person name="Culley D."/>
            <person name="Crous P.W."/>
            <person name="Fauchery L."/>
            <person name="Girlanda M."/>
            <person name="Hayes R.D."/>
            <person name="Keri Z."/>
            <person name="LaButti K."/>
            <person name="Lipzen A."/>
            <person name="Lombard V."/>
            <person name="Magnuson J."/>
            <person name="Maillard F."/>
            <person name="Murat C."/>
            <person name="Nolan M."/>
            <person name="Ohm R.A."/>
            <person name="Pangilinan J."/>
            <person name="Pereira M.F."/>
            <person name="Perotto S."/>
            <person name="Peter M."/>
            <person name="Pfister S."/>
            <person name="Riley R."/>
            <person name="Sitrit Y."/>
            <person name="Stielow J.B."/>
            <person name="Szollosi G."/>
            <person name="Zifcakova L."/>
            <person name="Stursova M."/>
            <person name="Spatafora J.W."/>
            <person name="Tedersoo L."/>
            <person name="Vaario L.M."/>
            <person name="Yamada A."/>
            <person name="Yan M."/>
            <person name="Wang P."/>
            <person name="Xu J."/>
            <person name="Bruns T."/>
            <person name="Baldrian P."/>
            <person name="Vilgalys R."/>
            <person name="Dunand C."/>
            <person name="Henrissat B."/>
            <person name="Grigoriev I.V."/>
            <person name="Hibbett D."/>
            <person name="Nagy L.G."/>
            <person name="Martin F.M."/>
        </authorList>
    </citation>
    <scope>NUCLEOTIDE SEQUENCE</scope>
    <source>
        <strain evidence="8">Prilba</strain>
    </source>
</reference>
<comment type="caution">
    <text evidence="8">The sequence shown here is derived from an EMBL/GenBank/DDBJ whole genome shotgun (WGS) entry which is preliminary data.</text>
</comment>
<proteinExistence type="inferred from homology"/>
<name>A0A9P5N618_9AGAM</name>
<dbReference type="GO" id="GO:0005634">
    <property type="term" value="C:nucleus"/>
    <property type="evidence" value="ECO:0007669"/>
    <property type="project" value="TreeGrafter"/>
</dbReference>
<dbReference type="InterPro" id="IPR001650">
    <property type="entry name" value="Helicase_C-like"/>
</dbReference>
<feature type="domain" description="Helicase C-terminal" evidence="7">
    <location>
        <begin position="682"/>
        <end position="837"/>
    </location>
</feature>
<feature type="region of interest" description="Disordered" evidence="5">
    <location>
        <begin position="616"/>
        <end position="663"/>
    </location>
</feature>
<dbReference type="InterPro" id="IPR050628">
    <property type="entry name" value="SNF2_RAD54_helicase_TF"/>
</dbReference>
<evidence type="ECO:0000259" key="6">
    <source>
        <dbReference type="PROSITE" id="PS51192"/>
    </source>
</evidence>
<dbReference type="PROSITE" id="PS51194">
    <property type="entry name" value="HELICASE_CTER"/>
    <property type="match status" value="1"/>
</dbReference>
<dbReference type="SMART" id="SM00490">
    <property type="entry name" value="HELICc"/>
    <property type="match status" value="1"/>
</dbReference>
<comment type="similarity">
    <text evidence="1">Belongs to the SNF2/RAD54 helicase family.</text>
</comment>
<dbReference type="InterPro" id="IPR014001">
    <property type="entry name" value="Helicase_ATP-bd"/>
</dbReference>
<dbReference type="InterPro" id="IPR013083">
    <property type="entry name" value="Znf_RING/FYVE/PHD"/>
</dbReference>
<keyword evidence="2" id="KW-0547">Nucleotide-binding</keyword>
<evidence type="ECO:0000256" key="3">
    <source>
        <dbReference type="ARBA" id="ARBA00022801"/>
    </source>
</evidence>
<dbReference type="CDD" id="cd18793">
    <property type="entry name" value="SF2_C_SNF"/>
    <property type="match status" value="1"/>
</dbReference>
<dbReference type="PANTHER" id="PTHR45626">
    <property type="entry name" value="TRANSCRIPTION TERMINATION FACTOR 2-RELATED"/>
    <property type="match status" value="1"/>
</dbReference>
<dbReference type="PROSITE" id="PS51192">
    <property type="entry name" value="HELICASE_ATP_BIND_1"/>
    <property type="match status" value="1"/>
</dbReference>
<feature type="domain" description="Helicase ATP-binding" evidence="6">
    <location>
        <begin position="72"/>
        <end position="254"/>
    </location>
</feature>
<dbReference type="GO" id="GO:0005737">
    <property type="term" value="C:cytoplasm"/>
    <property type="evidence" value="ECO:0007669"/>
    <property type="project" value="TreeGrafter"/>
</dbReference>
<dbReference type="SMART" id="SM00487">
    <property type="entry name" value="DEXDc"/>
    <property type="match status" value="1"/>
</dbReference>
<dbReference type="Gene3D" id="1.20.120.850">
    <property type="entry name" value="SWI2/SNF2 ATPases, N-terminal domain"/>
    <property type="match status" value="1"/>
</dbReference>
<dbReference type="Gene3D" id="3.40.50.10810">
    <property type="entry name" value="Tandem AAA-ATPase domain"/>
    <property type="match status" value="1"/>
</dbReference>
<dbReference type="GO" id="GO:0008094">
    <property type="term" value="F:ATP-dependent activity, acting on DNA"/>
    <property type="evidence" value="ECO:0007669"/>
    <property type="project" value="TreeGrafter"/>
</dbReference>
<keyword evidence="3" id="KW-0378">Hydrolase</keyword>
<dbReference type="GO" id="GO:0016787">
    <property type="term" value="F:hydrolase activity"/>
    <property type="evidence" value="ECO:0007669"/>
    <property type="project" value="UniProtKB-KW"/>
</dbReference>
<evidence type="ECO:0000313" key="8">
    <source>
        <dbReference type="EMBL" id="KAF8487375.1"/>
    </source>
</evidence>
<dbReference type="GO" id="GO:0000724">
    <property type="term" value="P:double-strand break repair via homologous recombination"/>
    <property type="evidence" value="ECO:0007669"/>
    <property type="project" value="TreeGrafter"/>
</dbReference>
<evidence type="ECO:0000256" key="2">
    <source>
        <dbReference type="ARBA" id="ARBA00022741"/>
    </source>
</evidence>
<keyword evidence="9" id="KW-1185">Reference proteome</keyword>
<accession>A0A9P5N618</accession>
<dbReference type="PANTHER" id="PTHR45626:SF16">
    <property type="entry name" value="ATP-DEPENDENT HELICASE ULS1"/>
    <property type="match status" value="1"/>
</dbReference>
<dbReference type="Pfam" id="PF00176">
    <property type="entry name" value="SNF2-rel_dom"/>
    <property type="match status" value="1"/>
</dbReference>
<protein>
    <submittedName>
        <fullName evidence="8">SNF2 family N-terminal domain-containing protein</fullName>
    </submittedName>
</protein>
<dbReference type="EMBL" id="WHVB01000001">
    <property type="protein sequence ID" value="KAF8487375.1"/>
    <property type="molecule type" value="Genomic_DNA"/>
</dbReference>
<dbReference type="Pfam" id="PF00271">
    <property type="entry name" value="Helicase_C"/>
    <property type="match status" value="1"/>
</dbReference>
<dbReference type="InterPro" id="IPR038718">
    <property type="entry name" value="SNF2-like_sf"/>
</dbReference>
<dbReference type="InterPro" id="IPR027417">
    <property type="entry name" value="P-loop_NTPase"/>
</dbReference>
<keyword evidence="4" id="KW-0067">ATP-binding</keyword>
<dbReference type="GO" id="GO:0005524">
    <property type="term" value="F:ATP binding"/>
    <property type="evidence" value="ECO:0007669"/>
    <property type="project" value="UniProtKB-KW"/>
</dbReference>